<dbReference type="Proteomes" id="UP000465221">
    <property type="component" value="Unassembled WGS sequence"/>
</dbReference>
<feature type="signal peptide" evidence="1">
    <location>
        <begin position="1"/>
        <end position="18"/>
    </location>
</feature>
<gene>
    <name evidence="2" type="ORF">IFM46972_10697</name>
</gene>
<keyword evidence="2" id="KW-0830">Ubiquinone</keyword>
<dbReference type="EMBL" id="BLKC01000146">
    <property type="protein sequence ID" value="GFF57105.1"/>
    <property type="molecule type" value="Genomic_DNA"/>
</dbReference>
<protein>
    <submittedName>
        <fullName evidence="2">NADH-ubiquinone oxidoreductase 19.3 kDa subunit, mitochondrial</fullName>
    </submittedName>
</protein>
<feature type="chain" id="PRO_5034127570" evidence="1">
    <location>
        <begin position="19"/>
        <end position="109"/>
    </location>
</feature>
<dbReference type="AlphaFoldDB" id="A0A8H3XQQ4"/>
<evidence type="ECO:0000313" key="3">
    <source>
        <dbReference type="Proteomes" id="UP000465221"/>
    </source>
</evidence>
<evidence type="ECO:0000313" key="2">
    <source>
        <dbReference type="EMBL" id="GFF57105.1"/>
    </source>
</evidence>
<accession>A0A8H3XQQ4</accession>
<comment type="caution">
    <text evidence="2">The sequence shown here is derived from an EMBL/GenBank/DDBJ whole genome shotgun (WGS) entry which is preliminary data.</text>
</comment>
<reference evidence="2 3" key="1">
    <citation type="submission" date="2020-01" db="EMBL/GenBank/DDBJ databases">
        <title>Draft genome sequence of Aspergillus udagawae IFM 46972.</title>
        <authorList>
            <person name="Takahashi H."/>
            <person name="Yaguchi T."/>
        </authorList>
    </citation>
    <scope>NUCLEOTIDE SEQUENCE [LARGE SCALE GENOMIC DNA]</scope>
    <source>
        <strain evidence="2 3">IFM 46972</strain>
    </source>
</reference>
<proteinExistence type="predicted"/>
<organism evidence="2 3">
    <name type="scientific">Aspergillus udagawae</name>
    <dbReference type="NCBI Taxonomy" id="91492"/>
    <lineage>
        <taxon>Eukaryota</taxon>
        <taxon>Fungi</taxon>
        <taxon>Dikarya</taxon>
        <taxon>Ascomycota</taxon>
        <taxon>Pezizomycotina</taxon>
        <taxon>Eurotiomycetes</taxon>
        <taxon>Eurotiomycetidae</taxon>
        <taxon>Eurotiales</taxon>
        <taxon>Aspergillaceae</taxon>
        <taxon>Aspergillus</taxon>
        <taxon>Aspergillus subgen. Fumigati</taxon>
    </lineage>
</organism>
<sequence length="109" mass="11455">MQFLSTIALVATLTVASAIPTGDSTTCSPEQANKCCTGLTSGILNLNVLPALCVSLLGSCNNQAACCETNGIMAQAENAYTRWSWGTLFSMEDFMDKALSGQTHSLAQK</sequence>
<name>A0A8H3XQQ4_9EURO</name>
<keyword evidence="1" id="KW-0732">Signal</keyword>
<evidence type="ECO:0000256" key="1">
    <source>
        <dbReference type="SAM" id="SignalP"/>
    </source>
</evidence>